<evidence type="ECO:0000256" key="1">
    <source>
        <dbReference type="SAM" id="Coils"/>
    </source>
</evidence>
<protein>
    <submittedName>
        <fullName evidence="2">Uncharacterized protein</fullName>
    </submittedName>
</protein>
<keyword evidence="1" id="KW-0175">Coiled coil</keyword>
<organism evidence="2">
    <name type="scientific">marine sediment metagenome</name>
    <dbReference type="NCBI Taxonomy" id="412755"/>
    <lineage>
        <taxon>unclassified sequences</taxon>
        <taxon>metagenomes</taxon>
        <taxon>ecological metagenomes</taxon>
    </lineage>
</organism>
<feature type="coiled-coil region" evidence="1">
    <location>
        <begin position="211"/>
        <end position="254"/>
    </location>
</feature>
<reference evidence="2" key="1">
    <citation type="journal article" date="2015" name="Nature">
        <title>Complex archaea that bridge the gap between prokaryotes and eukaryotes.</title>
        <authorList>
            <person name="Spang A."/>
            <person name="Saw J.H."/>
            <person name="Jorgensen S.L."/>
            <person name="Zaremba-Niedzwiedzka K."/>
            <person name="Martijn J."/>
            <person name="Lind A.E."/>
            <person name="van Eijk R."/>
            <person name="Schleper C."/>
            <person name="Guy L."/>
            <person name="Ettema T.J."/>
        </authorList>
    </citation>
    <scope>NUCLEOTIDE SEQUENCE</scope>
</reference>
<feature type="non-terminal residue" evidence="2">
    <location>
        <position position="1"/>
    </location>
</feature>
<gene>
    <name evidence="2" type="ORF">LCGC14_1127280</name>
</gene>
<dbReference type="EMBL" id="LAZR01005256">
    <property type="protein sequence ID" value="KKN01476.1"/>
    <property type="molecule type" value="Genomic_DNA"/>
</dbReference>
<name>A0A0F9PK98_9ZZZZ</name>
<accession>A0A0F9PK98</accession>
<sequence length="270" mass="31910">HPIQKEHKENHVYGVVVESWVKEKLMVKVQLYDHTEDHKNLIEDIKLRDFVKDPLSLSMHYRTYFNEEGEIIHYDVFELAGTPYPHCKKCQILKTGVMKLEEKEKIEQIKTKEEEAKLSKALEKIEELEKELNSKTETLEEMESKLEKIDKELEEKDNKEKSLEDRVLELEGTIKFLEIKRPILDKLLEADSTIDESQAAWLKTENVSYLKKRLEDAIKKSKSQIHVKELQETAEDAQAEKDKEEIKVEEVSYEKFVSQIKQVDNNRKIK</sequence>
<comment type="caution">
    <text evidence="2">The sequence shown here is derived from an EMBL/GenBank/DDBJ whole genome shotgun (WGS) entry which is preliminary data.</text>
</comment>
<dbReference type="AlphaFoldDB" id="A0A0F9PK98"/>
<evidence type="ECO:0000313" key="2">
    <source>
        <dbReference type="EMBL" id="KKN01476.1"/>
    </source>
</evidence>
<proteinExistence type="predicted"/>
<feature type="coiled-coil region" evidence="1">
    <location>
        <begin position="111"/>
        <end position="180"/>
    </location>
</feature>